<evidence type="ECO:0000256" key="3">
    <source>
        <dbReference type="ARBA" id="ARBA00022989"/>
    </source>
</evidence>
<gene>
    <name evidence="6" type="ORF">SaccyDRAFT_1025</name>
</gene>
<feature type="transmembrane region" description="Helical" evidence="5">
    <location>
        <begin position="78"/>
        <end position="95"/>
    </location>
</feature>
<comment type="subcellular location">
    <subcellularLocation>
        <location evidence="1">Membrane</location>
        <topology evidence="1">Multi-pass membrane protein</topology>
    </subcellularLocation>
</comment>
<accession>H5XMK1</accession>
<evidence type="ECO:0000313" key="6">
    <source>
        <dbReference type="EMBL" id="EHR59938.1"/>
    </source>
</evidence>
<dbReference type="STRING" id="882082.SaccyDRAFT_1025"/>
<evidence type="ECO:0000256" key="2">
    <source>
        <dbReference type="ARBA" id="ARBA00022692"/>
    </source>
</evidence>
<keyword evidence="3 5" id="KW-1133">Transmembrane helix</keyword>
<dbReference type="HOGENOM" id="CLU_1348120_0_0_11"/>
<dbReference type="GO" id="GO:0016020">
    <property type="term" value="C:membrane"/>
    <property type="evidence" value="ECO:0007669"/>
    <property type="project" value="UniProtKB-SubCell"/>
</dbReference>
<protein>
    <submittedName>
        <fullName evidence="6">Uncharacterized protein</fullName>
    </submittedName>
</protein>
<dbReference type="RefSeq" id="WP_005454198.1">
    <property type="nucleotide sequence ID" value="NZ_CM001440.1"/>
</dbReference>
<evidence type="ECO:0000256" key="5">
    <source>
        <dbReference type="SAM" id="Phobius"/>
    </source>
</evidence>
<keyword evidence="4 5" id="KW-0472">Membrane</keyword>
<dbReference type="EMBL" id="CM001440">
    <property type="protein sequence ID" value="EHR59938.1"/>
    <property type="molecule type" value="Genomic_DNA"/>
</dbReference>
<dbReference type="Proteomes" id="UP000002791">
    <property type="component" value="Chromosome"/>
</dbReference>
<feature type="transmembrane region" description="Helical" evidence="5">
    <location>
        <begin position="48"/>
        <end position="66"/>
    </location>
</feature>
<keyword evidence="2 5" id="KW-0812">Transmembrane</keyword>
<evidence type="ECO:0000313" key="7">
    <source>
        <dbReference type="Proteomes" id="UP000002791"/>
    </source>
</evidence>
<sequence length="203" mass="21651">MPDLGPPNERARRAHEQLAVPVLAAALVSVPAVFLTTTPGVTGTIGTILNWLSLAVLLGESATLLWVSGSARVFVRRYRFQLLIVALAVPAVVFVVGPVQVLRVLLAFGAFRILKVRRILRAGRVIVHRFGLDGRRGAWVLAGAAVAATAFACVVLADPESHSRRVLTHVVDHLGVGGTAVAALGVVHVLLVVVVLLRHDTRW</sequence>
<keyword evidence="7" id="KW-1185">Reference proteome</keyword>
<dbReference type="Gene3D" id="1.20.120.350">
    <property type="entry name" value="Voltage-gated potassium channels. Chain C"/>
    <property type="match status" value="1"/>
</dbReference>
<dbReference type="InterPro" id="IPR027359">
    <property type="entry name" value="Volt_channel_dom_sf"/>
</dbReference>
<name>H5XMK1_9PSEU</name>
<dbReference type="OrthoDB" id="3428146at2"/>
<organism evidence="6 7">
    <name type="scientific">Saccharomonospora cyanea NA-134</name>
    <dbReference type="NCBI Taxonomy" id="882082"/>
    <lineage>
        <taxon>Bacteria</taxon>
        <taxon>Bacillati</taxon>
        <taxon>Actinomycetota</taxon>
        <taxon>Actinomycetes</taxon>
        <taxon>Pseudonocardiales</taxon>
        <taxon>Pseudonocardiaceae</taxon>
        <taxon>Saccharomonospora</taxon>
    </lineage>
</organism>
<dbReference type="eggNOG" id="COG1937">
    <property type="taxonomic scope" value="Bacteria"/>
</dbReference>
<feature type="transmembrane region" description="Helical" evidence="5">
    <location>
        <begin position="18"/>
        <end position="36"/>
    </location>
</feature>
<proteinExistence type="predicted"/>
<dbReference type="AlphaFoldDB" id="H5XMK1"/>
<dbReference type="SUPFAM" id="SSF81324">
    <property type="entry name" value="Voltage-gated potassium channels"/>
    <property type="match status" value="1"/>
</dbReference>
<evidence type="ECO:0000256" key="1">
    <source>
        <dbReference type="ARBA" id="ARBA00004141"/>
    </source>
</evidence>
<evidence type="ECO:0000256" key="4">
    <source>
        <dbReference type="ARBA" id="ARBA00023136"/>
    </source>
</evidence>
<reference evidence="6 7" key="1">
    <citation type="submission" date="2011-11" db="EMBL/GenBank/DDBJ databases">
        <title>The Noncontiguous Finished sequence of Saccharomonospora cyanea NA-134.</title>
        <authorList>
            <consortium name="US DOE Joint Genome Institute"/>
            <person name="Lucas S."/>
            <person name="Han J."/>
            <person name="Lapidus A."/>
            <person name="Cheng J.-F."/>
            <person name="Goodwin L."/>
            <person name="Pitluck S."/>
            <person name="Peters L."/>
            <person name="Ovchinnikova G."/>
            <person name="Lu M."/>
            <person name="Detter J.C."/>
            <person name="Han C."/>
            <person name="Tapia R."/>
            <person name="Land M."/>
            <person name="Hauser L."/>
            <person name="Kyrpides N."/>
            <person name="Ivanova N."/>
            <person name="Pagani I."/>
            <person name="Brambilla E.-M."/>
            <person name="Klenk H.-P."/>
            <person name="Woyke T."/>
        </authorList>
    </citation>
    <scope>NUCLEOTIDE SEQUENCE [LARGE SCALE GENOMIC DNA]</scope>
    <source>
        <strain evidence="6 7">NA-134</strain>
    </source>
</reference>
<feature type="transmembrane region" description="Helical" evidence="5">
    <location>
        <begin position="138"/>
        <end position="157"/>
    </location>
</feature>
<feature type="transmembrane region" description="Helical" evidence="5">
    <location>
        <begin position="177"/>
        <end position="197"/>
    </location>
</feature>